<reference evidence="3" key="1">
    <citation type="journal article" date="2020" name="Stud. Mycol.">
        <title>101 Dothideomycetes genomes: a test case for predicting lifestyles and emergence of pathogens.</title>
        <authorList>
            <person name="Haridas S."/>
            <person name="Albert R."/>
            <person name="Binder M."/>
            <person name="Bloem J."/>
            <person name="Labutti K."/>
            <person name="Salamov A."/>
            <person name="Andreopoulos B."/>
            <person name="Baker S."/>
            <person name="Barry K."/>
            <person name="Bills G."/>
            <person name="Bluhm B."/>
            <person name="Cannon C."/>
            <person name="Castanera R."/>
            <person name="Culley D."/>
            <person name="Daum C."/>
            <person name="Ezra D."/>
            <person name="Gonzalez J."/>
            <person name="Henrissat B."/>
            <person name="Kuo A."/>
            <person name="Liang C."/>
            <person name="Lipzen A."/>
            <person name="Lutzoni F."/>
            <person name="Magnuson J."/>
            <person name="Mondo S."/>
            <person name="Nolan M."/>
            <person name="Ohm R."/>
            <person name="Pangilinan J."/>
            <person name="Park H.-J."/>
            <person name="Ramirez L."/>
            <person name="Alfaro M."/>
            <person name="Sun H."/>
            <person name="Tritt A."/>
            <person name="Yoshinaga Y."/>
            <person name="Zwiers L.-H."/>
            <person name="Turgeon B."/>
            <person name="Goodwin S."/>
            <person name="Spatafora J."/>
            <person name="Crous P."/>
            <person name="Grigoriev I."/>
        </authorList>
    </citation>
    <scope>NUCLEOTIDE SEQUENCE</scope>
    <source>
        <strain evidence="3">CBS 473.64</strain>
    </source>
</reference>
<feature type="compositionally biased region" description="Basic and acidic residues" evidence="1">
    <location>
        <begin position="90"/>
        <end position="102"/>
    </location>
</feature>
<protein>
    <submittedName>
        <fullName evidence="3">Uncharacterized protein</fullName>
    </submittedName>
</protein>
<dbReference type="Proteomes" id="UP000799753">
    <property type="component" value="Unassembled WGS sequence"/>
</dbReference>
<evidence type="ECO:0000256" key="1">
    <source>
        <dbReference type="SAM" id="MobiDB-lite"/>
    </source>
</evidence>
<sequence length="173" mass="16897">MGFLFFSFISSSCGGGGGGGGGPPGGGGGASGACCGSGMGGPIQSTSLGSQKATQSGANRRRSHAAWTTRGPARMGGEVNIGTVEMETEEREKEKEEEKENFWRGGFQELGSAAAAAAAAAAGAGAAGQAAVAGAGLTPPALGGGDGDGSTFLPNRESGWSAGSRRFFCSHEC</sequence>
<feature type="compositionally biased region" description="Polar residues" evidence="1">
    <location>
        <begin position="45"/>
        <end position="58"/>
    </location>
</feature>
<evidence type="ECO:0000256" key="2">
    <source>
        <dbReference type="SAM" id="SignalP"/>
    </source>
</evidence>
<dbReference type="EMBL" id="MU006776">
    <property type="protein sequence ID" value="KAF2646014.1"/>
    <property type="molecule type" value="Genomic_DNA"/>
</dbReference>
<gene>
    <name evidence="3" type="ORF">P280DRAFT_502698</name>
</gene>
<evidence type="ECO:0000313" key="4">
    <source>
        <dbReference type="Proteomes" id="UP000799753"/>
    </source>
</evidence>
<feature type="signal peptide" evidence="2">
    <location>
        <begin position="1"/>
        <end position="15"/>
    </location>
</feature>
<accession>A0A6A6SIG8</accession>
<dbReference type="AlphaFoldDB" id="A0A6A6SIG8"/>
<proteinExistence type="predicted"/>
<feature type="region of interest" description="Disordered" evidence="1">
    <location>
        <begin position="45"/>
        <end position="102"/>
    </location>
</feature>
<name>A0A6A6SIG8_9PLEO</name>
<keyword evidence="4" id="KW-1185">Reference proteome</keyword>
<evidence type="ECO:0000313" key="3">
    <source>
        <dbReference type="EMBL" id="KAF2646014.1"/>
    </source>
</evidence>
<organism evidence="3 4">
    <name type="scientific">Massarina eburnea CBS 473.64</name>
    <dbReference type="NCBI Taxonomy" id="1395130"/>
    <lineage>
        <taxon>Eukaryota</taxon>
        <taxon>Fungi</taxon>
        <taxon>Dikarya</taxon>
        <taxon>Ascomycota</taxon>
        <taxon>Pezizomycotina</taxon>
        <taxon>Dothideomycetes</taxon>
        <taxon>Pleosporomycetidae</taxon>
        <taxon>Pleosporales</taxon>
        <taxon>Massarineae</taxon>
        <taxon>Massarinaceae</taxon>
        <taxon>Massarina</taxon>
    </lineage>
</organism>
<keyword evidence="2" id="KW-0732">Signal</keyword>
<feature type="chain" id="PRO_5025384290" evidence="2">
    <location>
        <begin position="16"/>
        <end position="173"/>
    </location>
</feature>